<reference evidence="2" key="2">
    <citation type="journal article" date="2005" name="Science">
        <title>Comparative genomics of trypanosomatid parasitic protozoa.</title>
        <authorList>
            <person name="El-Sayed N.M."/>
            <person name="Myler P.J."/>
            <person name="Blandin G."/>
            <person name="Berriman M."/>
            <person name="Crabtree J."/>
            <person name="Aggarwal G."/>
            <person name="Caler E."/>
            <person name="Renauld H."/>
            <person name="Worthey E.A."/>
            <person name="Hertz-Fowler C."/>
            <person name="Ghedin E."/>
            <person name="Peacock C."/>
            <person name="Bartholomeu D.C."/>
            <person name="Haas B.J."/>
            <person name="Tran A.N."/>
            <person name="Wortman J.R."/>
            <person name="Alsmark U.C."/>
            <person name="Angiuoli S."/>
            <person name="Anupama A."/>
            <person name="Badger J."/>
            <person name="Bringaud F."/>
            <person name="Cadag E."/>
            <person name="Carlton J.M."/>
            <person name="Cerqueira G.C."/>
            <person name="Creasy T."/>
            <person name="Delcher A.L."/>
            <person name="Djikeng A."/>
            <person name="Embley T.M."/>
            <person name="Hauser C."/>
            <person name="Ivens A.C."/>
            <person name="Kummerfeld S.K."/>
            <person name="Pereira-Leal J.B."/>
            <person name="Nilsson D."/>
            <person name="Peterson J."/>
            <person name="Salzberg S.L."/>
            <person name="Shallom J."/>
            <person name="Silva J.C."/>
            <person name="Sundaram J."/>
            <person name="Westenberger S."/>
            <person name="White O."/>
            <person name="Melville S.E."/>
            <person name="Donelson J.E."/>
            <person name="Andersson B."/>
            <person name="Stuart K.D."/>
            <person name="Hall N."/>
        </authorList>
    </citation>
    <scope>NUCLEOTIDE SEQUENCE</scope>
    <source>
        <strain evidence="2">927/4 GUTat10.1</strain>
    </source>
</reference>
<dbReference type="PaxDb" id="5691-AAZ10852"/>
<reference evidence="2 3" key="3">
    <citation type="journal article" date="2005" name="Science">
        <title>The genome of the African trypanosome Trypanosoma brucei.</title>
        <authorList>
            <person name="Berriman M."/>
            <person name="Ghedin E."/>
            <person name="Hertz-Fowler C."/>
            <person name="Blandin G."/>
            <person name="Renauld H."/>
            <person name="Bartholomeu D.C."/>
            <person name="Lennard N.J."/>
            <person name="Caler E."/>
            <person name="Hamlin N.E."/>
            <person name="Haas B."/>
            <person name="Bohme U."/>
            <person name="Hannick L."/>
            <person name="Aslett M.A."/>
            <person name="Shallom J."/>
            <person name="Marcello L."/>
            <person name="Hou L."/>
            <person name="Wickstead B."/>
            <person name="Alsmark U.C."/>
            <person name="Arrowsmith C."/>
            <person name="Atkin R.J."/>
            <person name="Barron A.J."/>
            <person name="Bringaud F."/>
            <person name="Brooks K."/>
            <person name="Carrington M."/>
            <person name="Cherevach I."/>
            <person name="Chillingworth T.J."/>
            <person name="Churcher C."/>
            <person name="Clark L.N."/>
            <person name="Corton C.H."/>
            <person name="Cronin A."/>
            <person name="Davies R.M."/>
            <person name="Doggett J."/>
            <person name="Djikeng A."/>
            <person name="Feldblyum T."/>
            <person name="Field M.C."/>
            <person name="Fraser A."/>
            <person name="Goodhead I."/>
            <person name="Hance Z."/>
            <person name="Harper D."/>
            <person name="Harris B.R."/>
            <person name="Hauser H."/>
            <person name="Hostetler J."/>
            <person name="Ivens A."/>
            <person name="Jagels K."/>
            <person name="Johnson D."/>
            <person name="Johnson J."/>
            <person name="Jones K."/>
            <person name="Kerhornou A.X."/>
            <person name="Koo H."/>
            <person name="Larke N."/>
            <person name="Landfear S."/>
            <person name="Larkin C."/>
            <person name="Leech V."/>
            <person name="Line A."/>
            <person name="Lord A."/>
            <person name="Macleod A."/>
            <person name="Mooney P.J."/>
            <person name="Moule S."/>
            <person name="Martin D.M."/>
            <person name="Morgan G.W."/>
            <person name="Mungall K."/>
            <person name="Norbertczak H."/>
            <person name="Ormond D."/>
            <person name="Pai G."/>
            <person name="Peacock C.S."/>
            <person name="Peterson J."/>
            <person name="Quail M.A."/>
            <person name="Rabbinowitsch E."/>
            <person name="Rajandream M.A."/>
            <person name="Reitter C."/>
            <person name="Salzberg S.L."/>
            <person name="Sanders M."/>
            <person name="Schobel S."/>
            <person name="Sharp S."/>
            <person name="Simmonds M."/>
            <person name="Simpson A.J."/>
            <person name="Tallon L."/>
            <person name="Turner C.M."/>
            <person name="Tait A."/>
            <person name="Tivey A.R."/>
            <person name="Van Aken S."/>
            <person name="Walker D."/>
            <person name="Wanless D."/>
            <person name="Wang S."/>
            <person name="White B."/>
            <person name="White O."/>
            <person name="Whitehead S."/>
            <person name="Woodward J."/>
            <person name="Wortman J."/>
            <person name="Adams M.D."/>
            <person name="Embley T.M."/>
            <person name="Gull K."/>
            <person name="Ullu E."/>
            <person name="Barry J.D."/>
            <person name="Fairlamb A.H."/>
            <person name="Opperdoes F."/>
            <person name="Barrell B.G."/>
            <person name="Donelson J.E."/>
            <person name="Hall N."/>
            <person name="Fraser C.M."/>
            <person name="Melville S.E."/>
            <person name="El-Sayed N.M."/>
        </authorList>
    </citation>
    <scope>NUCLEOTIDE SEQUENCE [LARGE SCALE GENOMIC DNA]</scope>
    <source>
        <strain evidence="2 3">927/4 GUTat10.1</strain>
    </source>
</reference>
<evidence type="ECO:0000313" key="1">
    <source>
        <dbReference type="EMBL" id="AAX79018.1"/>
    </source>
</evidence>
<accession>Q584C6</accession>
<dbReference type="InParanoid" id="Q584C6"/>
<evidence type="ECO:0000313" key="3">
    <source>
        <dbReference type="Proteomes" id="UP000008524"/>
    </source>
</evidence>
<reference evidence="1" key="1">
    <citation type="submission" date="2000-09" db="EMBL/GenBank/DDBJ databases">
        <authorList>
            <person name="El-Sayed N.M."/>
            <person name="Khalak H."/>
            <person name="Adams M.D."/>
        </authorList>
    </citation>
    <scope>NUCLEOTIDE SEQUENCE</scope>
    <source>
        <strain evidence="1">GUTat10.1</strain>
    </source>
</reference>
<evidence type="ECO:0000313" key="2">
    <source>
        <dbReference type="EMBL" id="AAZ10852.1"/>
    </source>
</evidence>
<dbReference type="GO" id="GO:0005737">
    <property type="term" value="C:cytoplasm"/>
    <property type="evidence" value="ECO:0000314"/>
    <property type="project" value="GeneDB"/>
</dbReference>
<name>Q584C6_TRYB2</name>
<dbReference type="AlphaFoldDB" id="Q584C6"/>
<accession>D6XFJ7</accession>
<proteinExistence type="predicted"/>
<gene>
    <name evidence="2" type="primary">Tb04.1H19.1220</name>
    <name evidence="1" type="ORF">Tb927.4.2610</name>
</gene>
<dbReference type="KEGG" id="tbr:Tb927.4.2610"/>
<sequence length="154" mass="18085">MCFTHVSLVCFCDSFELYDVIPRSETRHLRPLTHTRAHVLLFLNVFYRHLMRRMASEGVFFFFPNSSQSLDVNLYTLHLWYYGHLQLFAVGYTPRQVGRFPPFPDLRLYSLIILNIYCVWQYCGLQGHIGPRGCQVPHVSTPDQSDMASNFQPY</sequence>
<dbReference type="EMBL" id="AC079933">
    <property type="protein sequence ID" value="AAX79018.1"/>
    <property type="molecule type" value="Genomic_DNA"/>
</dbReference>
<keyword evidence="3" id="KW-1185">Reference proteome</keyword>
<reference evidence="1" key="4">
    <citation type="submission" date="2005-04" db="EMBL/GenBank/DDBJ databases">
        <title>.</title>
        <authorList>
            <person name="Ghedin E."/>
            <person name="Blandin G."/>
            <person name="Bartholomeu D."/>
            <person name="Caler E."/>
            <person name="Haas B."/>
            <person name="Hannick L."/>
            <person name="Shallom J."/>
            <person name="Hou L."/>
            <person name="Djikeng A."/>
            <person name="Feldblyum T."/>
            <person name="Hostetler J."/>
            <person name="Johnson J."/>
            <person name="Jones K."/>
            <person name="Koo H.L."/>
            <person name="Larkin C."/>
            <person name="Pai G."/>
            <person name="Peterson J."/>
            <person name="Khalak H.G."/>
            <person name="Salzberg S."/>
            <person name="Simpson A.J."/>
            <person name="Tallon L."/>
            <person name="Van Aken S."/>
            <person name="Wanless D."/>
            <person name="White O."/>
            <person name="Wortman J."/>
            <person name="Fraser C.M."/>
            <person name="El-Sayed N.M.A."/>
        </authorList>
    </citation>
    <scope>NUCLEOTIDE SEQUENCE</scope>
    <source>
        <strain evidence="1">GUTat10.1</strain>
    </source>
</reference>
<protein>
    <submittedName>
        <fullName evidence="1">Uncharacterized protein</fullName>
    </submittedName>
</protein>
<dbReference type="RefSeq" id="XP_844411.1">
    <property type="nucleotide sequence ID" value="XM_839318.1"/>
</dbReference>
<dbReference type="GeneID" id="3656789"/>
<dbReference type="Proteomes" id="UP000008524">
    <property type="component" value="Chromosome 4"/>
</dbReference>
<organism evidence="1 3">
    <name type="scientific">Trypanosoma brucei brucei (strain 927/4 GUTat10.1)</name>
    <dbReference type="NCBI Taxonomy" id="185431"/>
    <lineage>
        <taxon>Eukaryota</taxon>
        <taxon>Discoba</taxon>
        <taxon>Euglenozoa</taxon>
        <taxon>Kinetoplastea</taxon>
        <taxon>Metakinetoplastina</taxon>
        <taxon>Trypanosomatida</taxon>
        <taxon>Trypanosomatidae</taxon>
        <taxon>Trypanosoma</taxon>
    </lineage>
</organism>
<dbReference type="EMBL" id="CP000067">
    <property type="protein sequence ID" value="AAZ10852.1"/>
    <property type="molecule type" value="Genomic_DNA"/>
</dbReference>
<reference evidence="2" key="5">
    <citation type="submission" date="2005-04" db="EMBL/GenBank/DDBJ databases">
        <title>Sequencing, closure, and annotation of Trypanosoma brucei chromosomes 2 through 8.</title>
        <authorList>
            <person name="Ghedin E."/>
            <person name="Blandin G."/>
            <person name="Bartholomeu D."/>
            <person name="Caler E."/>
            <person name="Haas B."/>
            <person name="Hannick L."/>
            <person name="Shallom J."/>
            <person name="Hou L."/>
            <person name="Djikeng A."/>
            <person name="Feldblyum T."/>
            <person name="Hostetler J."/>
            <person name="Johnson J."/>
            <person name="Jones K."/>
            <person name="Koo H.L."/>
            <person name="Larkin C."/>
            <person name="Pai G."/>
            <person name="Peterson J."/>
            <person name="Khalak H.G."/>
            <person name="Salzberg S."/>
            <person name="Simpson A.J."/>
            <person name="Tallon L."/>
            <person name="Van Aken S."/>
            <person name="Wanless D."/>
            <person name="White O."/>
            <person name="Wortman J."/>
            <person name="Fraser C.M."/>
            <person name="El-Sayed N.M.A."/>
        </authorList>
    </citation>
    <scope>NUCLEOTIDE SEQUENCE</scope>
    <source>
        <strain evidence="2">927/4 GUTat10.1</strain>
    </source>
</reference>
<dbReference type="VEuPathDB" id="TriTrypDB:Tb927.4.2610"/>